<evidence type="ECO:0000313" key="10">
    <source>
        <dbReference type="Proteomes" id="UP000054498"/>
    </source>
</evidence>
<dbReference type="InterPro" id="IPR017853">
    <property type="entry name" value="GH"/>
</dbReference>
<dbReference type="SUPFAM" id="SSF51445">
    <property type="entry name" value="(Trans)glycosidases"/>
    <property type="match status" value="1"/>
</dbReference>
<evidence type="ECO:0000313" key="9">
    <source>
        <dbReference type="EMBL" id="KIY96179.1"/>
    </source>
</evidence>
<dbReference type="GeneID" id="25729078"/>
<name>A0A0D2LXQ7_9CHLO</name>
<gene>
    <name evidence="9" type="ORF">MNEG_11781</name>
</gene>
<dbReference type="InterPro" id="IPR003385">
    <property type="entry name" value="Glyco_hydro_77"/>
</dbReference>
<protein>
    <recommendedName>
        <fullName evidence="3">4-alpha-glucanotransferase</fullName>
        <ecNumber evidence="3">2.4.1.25</ecNumber>
    </recommendedName>
    <alternativeName>
        <fullName evidence="7">Amylomaltase</fullName>
    </alternativeName>
    <alternativeName>
        <fullName evidence="8">Disproportionating enzyme</fullName>
    </alternativeName>
</protein>
<dbReference type="GO" id="GO:0005975">
    <property type="term" value="P:carbohydrate metabolic process"/>
    <property type="evidence" value="ECO:0007669"/>
    <property type="project" value="InterPro"/>
</dbReference>
<sequence length="269" mass="29713">MVSGVPPDAFSATGQLWGSPLYRWPAHEEEGYAWWASRLARAFSLYDETRIDHFRAFAGYWSVDATEETAMNGSWRQGPGLALFVALSQRLGRVPIMAEDLGVITQDVVALREAIGAPGMVVLQFAWGGGPHNVHLPHMHYENCFCYPGTHDNETSVGWFKGSANATDKARPASAYIQQYLESDGSDIAWDFIRAAFQSVAKTSIVMMQDVMRLDNSARMNTPGLAAGNWAWRVGDSGVWERLEEEAGALRREAHASGRLARGKRLGHV</sequence>
<organism evidence="9 10">
    <name type="scientific">Monoraphidium neglectum</name>
    <dbReference type="NCBI Taxonomy" id="145388"/>
    <lineage>
        <taxon>Eukaryota</taxon>
        <taxon>Viridiplantae</taxon>
        <taxon>Chlorophyta</taxon>
        <taxon>core chlorophytes</taxon>
        <taxon>Chlorophyceae</taxon>
        <taxon>CS clade</taxon>
        <taxon>Sphaeropleales</taxon>
        <taxon>Selenastraceae</taxon>
        <taxon>Monoraphidium</taxon>
    </lineage>
</organism>
<keyword evidence="4 9" id="KW-0328">Glycosyltransferase</keyword>
<dbReference type="GO" id="GO:0004134">
    <property type="term" value="F:4-alpha-glucanotransferase activity"/>
    <property type="evidence" value="ECO:0007669"/>
    <property type="project" value="UniProtKB-EC"/>
</dbReference>
<evidence type="ECO:0000256" key="5">
    <source>
        <dbReference type="ARBA" id="ARBA00022679"/>
    </source>
</evidence>
<dbReference type="STRING" id="145388.A0A0D2LXQ7"/>
<keyword evidence="10" id="KW-1185">Reference proteome</keyword>
<accession>A0A0D2LXQ7</accession>
<proteinExistence type="inferred from homology"/>
<dbReference type="EMBL" id="KK103123">
    <property type="protein sequence ID" value="KIY96179.1"/>
    <property type="molecule type" value="Genomic_DNA"/>
</dbReference>
<dbReference type="EC" id="2.4.1.25" evidence="3"/>
<evidence type="ECO:0000256" key="8">
    <source>
        <dbReference type="ARBA" id="ARBA00031501"/>
    </source>
</evidence>
<dbReference type="PANTHER" id="PTHR32438:SF5">
    <property type="entry name" value="4-ALPHA-GLUCANOTRANSFERASE DPE1, CHLOROPLASTIC_AMYLOPLASTIC"/>
    <property type="match status" value="1"/>
</dbReference>
<evidence type="ECO:0000256" key="1">
    <source>
        <dbReference type="ARBA" id="ARBA00000439"/>
    </source>
</evidence>
<dbReference type="OrthoDB" id="6123450at2759"/>
<reference evidence="9 10" key="1">
    <citation type="journal article" date="2013" name="BMC Genomics">
        <title>Reconstruction of the lipid metabolism for the microalga Monoraphidium neglectum from its genome sequence reveals characteristics suitable for biofuel production.</title>
        <authorList>
            <person name="Bogen C."/>
            <person name="Al-Dilaimi A."/>
            <person name="Albersmeier A."/>
            <person name="Wichmann J."/>
            <person name="Grundmann M."/>
            <person name="Rupp O."/>
            <person name="Lauersen K.J."/>
            <person name="Blifernez-Klassen O."/>
            <person name="Kalinowski J."/>
            <person name="Goesmann A."/>
            <person name="Mussgnug J.H."/>
            <person name="Kruse O."/>
        </authorList>
    </citation>
    <scope>NUCLEOTIDE SEQUENCE [LARGE SCALE GENOMIC DNA]</scope>
    <source>
        <strain evidence="9 10">SAG 48.87</strain>
    </source>
</reference>
<dbReference type="Gene3D" id="3.20.20.80">
    <property type="entry name" value="Glycosidases"/>
    <property type="match status" value="1"/>
</dbReference>
<dbReference type="Proteomes" id="UP000054498">
    <property type="component" value="Unassembled WGS sequence"/>
</dbReference>
<evidence type="ECO:0000256" key="6">
    <source>
        <dbReference type="ARBA" id="ARBA00023277"/>
    </source>
</evidence>
<dbReference type="PANTHER" id="PTHR32438">
    <property type="entry name" value="4-ALPHA-GLUCANOTRANSFERASE DPE1, CHLOROPLASTIC/AMYLOPLASTIC"/>
    <property type="match status" value="1"/>
</dbReference>
<evidence type="ECO:0000256" key="7">
    <source>
        <dbReference type="ARBA" id="ARBA00031423"/>
    </source>
</evidence>
<evidence type="ECO:0000256" key="4">
    <source>
        <dbReference type="ARBA" id="ARBA00022676"/>
    </source>
</evidence>
<dbReference type="Pfam" id="PF02446">
    <property type="entry name" value="Glyco_hydro_77"/>
    <property type="match status" value="1"/>
</dbReference>
<keyword evidence="5 9" id="KW-0808">Transferase</keyword>
<dbReference type="RefSeq" id="XP_013895199.1">
    <property type="nucleotide sequence ID" value="XM_014039745.1"/>
</dbReference>
<keyword evidence="6" id="KW-0119">Carbohydrate metabolism</keyword>
<dbReference type="AlphaFoldDB" id="A0A0D2LXQ7"/>
<evidence type="ECO:0000256" key="2">
    <source>
        <dbReference type="ARBA" id="ARBA00005684"/>
    </source>
</evidence>
<comment type="similarity">
    <text evidence="2">Belongs to the disproportionating enzyme family.</text>
</comment>
<evidence type="ECO:0000256" key="3">
    <source>
        <dbReference type="ARBA" id="ARBA00012560"/>
    </source>
</evidence>
<dbReference type="KEGG" id="mng:MNEG_11781"/>
<comment type="catalytic activity">
    <reaction evidence="1">
        <text>Transfers a segment of a (1-&gt;4)-alpha-D-glucan to a new position in an acceptor, which may be glucose or a (1-&gt;4)-alpha-D-glucan.</text>
        <dbReference type="EC" id="2.4.1.25"/>
    </reaction>
</comment>